<dbReference type="PANTHER" id="PTHR42802">
    <property type="entry name" value="MONOOXYGENASE"/>
    <property type="match status" value="1"/>
</dbReference>
<protein>
    <submittedName>
        <fullName evidence="8">Siderophore synthetase monooxygenase component</fullName>
        <ecNumber evidence="8">1.14.13.59</ecNumber>
    </submittedName>
</protein>
<dbReference type="Pfam" id="PF13434">
    <property type="entry name" value="Lys_Orn_oxgnase"/>
    <property type="match status" value="1"/>
</dbReference>
<dbReference type="EMBL" id="JMPJ01000064">
    <property type="protein sequence ID" value="KFC79705.1"/>
    <property type="molecule type" value="Genomic_DNA"/>
</dbReference>
<proteinExistence type="inferred from homology"/>
<comment type="cofactor">
    <cofactor evidence="1">
        <name>FAD</name>
        <dbReference type="ChEBI" id="CHEBI:57692"/>
    </cofactor>
</comment>
<organism evidence="8 9">
    <name type="scientific">Ewingella americana (strain ATCC 33852 / DSM 4580 / CCUG 14506 / JCM 5911 / LMG 7869 / NCTC 12157 / CDC 1468-78)</name>
    <dbReference type="NCBI Taxonomy" id="910964"/>
    <lineage>
        <taxon>Bacteria</taxon>
        <taxon>Pseudomonadati</taxon>
        <taxon>Pseudomonadota</taxon>
        <taxon>Gammaproteobacteria</taxon>
        <taxon>Enterobacterales</taxon>
        <taxon>Yersiniaceae</taxon>
        <taxon>Ewingella</taxon>
    </lineage>
</organism>
<evidence type="ECO:0000256" key="4">
    <source>
        <dbReference type="ARBA" id="ARBA00022630"/>
    </source>
</evidence>
<comment type="pathway">
    <text evidence="2">Siderophore biosynthesis.</text>
</comment>
<dbReference type="Proteomes" id="UP000028640">
    <property type="component" value="Unassembled WGS sequence"/>
</dbReference>
<keyword evidence="7 8" id="KW-0560">Oxidoreductase</keyword>
<evidence type="ECO:0000256" key="2">
    <source>
        <dbReference type="ARBA" id="ARBA00004924"/>
    </source>
</evidence>
<dbReference type="RefSeq" id="WP_051899530.1">
    <property type="nucleotide sequence ID" value="NZ_JMPJ01000064.1"/>
</dbReference>
<name>A0A085G7L0_EWIA3</name>
<evidence type="ECO:0000256" key="7">
    <source>
        <dbReference type="ARBA" id="ARBA00023002"/>
    </source>
</evidence>
<evidence type="ECO:0000256" key="6">
    <source>
        <dbReference type="ARBA" id="ARBA00022857"/>
    </source>
</evidence>
<gene>
    <name evidence="8" type="ORF">GEAM_2857</name>
</gene>
<dbReference type="InterPro" id="IPR025700">
    <property type="entry name" value="Lys/Orn_oxygenase"/>
</dbReference>
<keyword evidence="5" id="KW-0274">FAD</keyword>
<dbReference type="OrthoDB" id="7527071at2"/>
<reference evidence="8 9" key="1">
    <citation type="submission" date="2014-05" db="EMBL/GenBank/DDBJ databases">
        <title>ATOL: Assembling a taxonomically balanced genome-scale reconstruction of the evolutionary history of the Enterobacteriaceae.</title>
        <authorList>
            <person name="Plunkett G.III."/>
            <person name="Neeno-Eckwall E.C."/>
            <person name="Glasner J.D."/>
            <person name="Perna N.T."/>
        </authorList>
    </citation>
    <scope>NUCLEOTIDE SEQUENCE [LARGE SCALE GENOMIC DNA]</scope>
    <source>
        <strain evidence="8 9">ATCC 33852</strain>
    </source>
</reference>
<dbReference type="Gene3D" id="3.50.50.60">
    <property type="entry name" value="FAD/NAD(P)-binding domain"/>
    <property type="match status" value="1"/>
</dbReference>
<keyword evidence="8" id="KW-0503">Monooxygenase</keyword>
<comment type="caution">
    <text evidence="8">The sequence shown here is derived from an EMBL/GenBank/DDBJ whole genome shotgun (WGS) entry which is preliminary data.</text>
</comment>
<sequence>MSTTPFVSKSSEKSSAVDLIGVGIGPFNLSLAALAKDSGKVQSHFFDANDAFRWHPGMLLPTATMQTYVLQDLVTTVAPRSEFSFINYLVEQKKIYRFLATEQLIISRDEFSDYLQWACDRIDNLHFSQPVDAIDFDDAAEEFVVHTPQGDHRARNICLGTGHAPWVPKSARAALGKQCFHAAEIELREHDFTGKRVMIVGGGQSGADIVLNALDGHWGEFAELSWLSRRPNFQPLDESIFTNEYFTPEYVDYFYTLPEEIREREIQTQKLPSDGISYHTLEAIYKQLYHKFDVLHQPRNVRLFPHRALDAIRQQADGSYRLQALHGLENVEEQFDADVVILATGYRPALPDYLAPLLDRIPYDREQHLPLRPNFNLQWEGPVNNRIYAVNAGIHSHGSAEGQLTLTAWRSAKILNHLLGEAHYDLSPGPSLVQWWSGN</sequence>
<keyword evidence="6" id="KW-0521">NADP</keyword>
<dbReference type="SUPFAM" id="SSF51905">
    <property type="entry name" value="FAD/NAD(P)-binding domain"/>
    <property type="match status" value="2"/>
</dbReference>
<dbReference type="EC" id="1.14.13.59" evidence="8"/>
<keyword evidence="4" id="KW-0285">Flavoprotein</keyword>
<evidence type="ECO:0000313" key="8">
    <source>
        <dbReference type="EMBL" id="KFC79705.1"/>
    </source>
</evidence>
<dbReference type="GO" id="GO:0047091">
    <property type="term" value="F:L-lysine 6-monooxygenase (NADPH) activity"/>
    <property type="evidence" value="ECO:0007669"/>
    <property type="project" value="UniProtKB-EC"/>
</dbReference>
<dbReference type="PANTHER" id="PTHR42802:SF1">
    <property type="entry name" value="L-ORNITHINE N(5)-MONOOXYGENASE"/>
    <property type="match status" value="1"/>
</dbReference>
<evidence type="ECO:0000256" key="3">
    <source>
        <dbReference type="ARBA" id="ARBA00007588"/>
    </source>
</evidence>
<evidence type="ECO:0000256" key="5">
    <source>
        <dbReference type="ARBA" id="ARBA00022827"/>
    </source>
</evidence>
<dbReference type="AlphaFoldDB" id="A0A085G7L0"/>
<evidence type="ECO:0000256" key="1">
    <source>
        <dbReference type="ARBA" id="ARBA00001974"/>
    </source>
</evidence>
<accession>A0A085G7L0</accession>
<dbReference type="STRING" id="910964.GEAM_2857"/>
<dbReference type="GeneID" id="78382694"/>
<keyword evidence="9" id="KW-1185">Reference proteome</keyword>
<dbReference type="InterPro" id="IPR036188">
    <property type="entry name" value="FAD/NAD-bd_sf"/>
</dbReference>
<evidence type="ECO:0000313" key="9">
    <source>
        <dbReference type="Proteomes" id="UP000028640"/>
    </source>
</evidence>
<dbReference type="eggNOG" id="COG3486">
    <property type="taxonomic scope" value="Bacteria"/>
</dbReference>
<comment type="similarity">
    <text evidence="3">Belongs to the lysine N(6)-hydroxylase/L-ornithine N(5)-oxygenase family.</text>
</comment>